<dbReference type="OrthoDB" id="9784896at2"/>
<comment type="similarity">
    <text evidence="2">Belongs to the thioredoxin family. DsbA subfamily.</text>
</comment>
<dbReference type="SUPFAM" id="SSF52833">
    <property type="entry name" value="Thioredoxin-like"/>
    <property type="match status" value="1"/>
</dbReference>
<evidence type="ECO:0000256" key="7">
    <source>
        <dbReference type="PIRNR" id="PIRNR001488"/>
    </source>
</evidence>
<keyword evidence="4 7" id="KW-0574">Periplasm</keyword>
<protein>
    <recommendedName>
        <fullName evidence="7">Thiol:disulfide interchange protein</fullName>
    </recommendedName>
</protein>
<name>A0A348HHQ8_9GAMM</name>
<dbReference type="PIRSF" id="PIRSF001488">
    <property type="entry name" value="Tdi_protein"/>
    <property type="match status" value="1"/>
</dbReference>
<keyword evidence="5 7" id="KW-1015">Disulfide bond</keyword>
<keyword evidence="11" id="KW-0413">Isomerase</keyword>
<dbReference type="Gene3D" id="3.40.30.10">
    <property type="entry name" value="Glutaredoxin"/>
    <property type="match status" value="1"/>
</dbReference>
<feature type="chain" id="PRO_5016707728" description="Thiol:disulfide interchange protein" evidence="9">
    <location>
        <begin position="24"/>
        <end position="211"/>
    </location>
</feature>
<sequence length="211" mass="23419">MIKKLMTLICGVGLAFMALTAQASDYKTLDTPVDVQVPAGKIKVEEIFWYGCPHCYEFEPTFTKWAAEQKDDIVVDRMPAPLGRLWATHARAYYAAKALGIYDKVHEPFFNAVQQRQPLNDDEHIAEFFSHYGVSKDDALKALQSFGVKSQINIASSALRSYGLMGVPAIVINGKYVINMDGSTSVTTPEGMLTVADQLIDQLRREAHTGK</sequence>
<feature type="disulfide bond" description="Redox-active" evidence="8">
    <location>
        <begin position="52"/>
        <end position="55"/>
    </location>
</feature>
<keyword evidence="12" id="KW-1185">Reference proteome</keyword>
<evidence type="ECO:0000256" key="1">
    <source>
        <dbReference type="ARBA" id="ARBA00004418"/>
    </source>
</evidence>
<accession>A0A348HHQ8</accession>
<dbReference type="InterPro" id="IPR023205">
    <property type="entry name" value="DsbA/DsbL"/>
</dbReference>
<dbReference type="EMBL" id="AP018933">
    <property type="protein sequence ID" value="BBG31160.1"/>
    <property type="molecule type" value="Genomic_DNA"/>
</dbReference>
<evidence type="ECO:0000256" key="6">
    <source>
        <dbReference type="ARBA" id="ARBA00023284"/>
    </source>
</evidence>
<dbReference type="InterPro" id="IPR001853">
    <property type="entry name" value="DSBA-like_thioredoxin_dom"/>
</dbReference>
<keyword evidence="6" id="KW-0676">Redox-active center</keyword>
<dbReference type="PANTHER" id="PTHR35891">
    <property type="entry name" value="THIOL:DISULFIDE INTERCHANGE PROTEIN DSBA"/>
    <property type="match status" value="1"/>
</dbReference>
<evidence type="ECO:0000256" key="9">
    <source>
        <dbReference type="SAM" id="SignalP"/>
    </source>
</evidence>
<dbReference type="PANTHER" id="PTHR35891:SF2">
    <property type="entry name" value="THIOL:DISULFIDE INTERCHANGE PROTEIN DSBA"/>
    <property type="match status" value="1"/>
</dbReference>
<dbReference type="KEGG" id="zpl:ZBT109_2430"/>
<evidence type="ECO:0000256" key="2">
    <source>
        <dbReference type="ARBA" id="ARBA00005791"/>
    </source>
</evidence>
<dbReference type="STRING" id="1123510.GCA_000620025_02159"/>
<dbReference type="InterPro" id="IPR036249">
    <property type="entry name" value="Thioredoxin-like_sf"/>
</dbReference>
<dbReference type="PROSITE" id="PS51352">
    <property type="entry name" value="THIOREDOXIN_2"/>
    <property type="match status" value="1"/>
</dbReference>
<dbReference type="InterPro" id="IPR013766">
    <property type="entry name" value="Thioredoxin_domain"/>
</dbReference>
<dbReference type="GO" id="GO:0042597">
    <property type="term" value="C:periplasmic space"/>
    <property type="evidence" value="ECO:0007669"/>
    <property type="project" value="UniProtKB-SubCell"/>
</dbReference>
<dbReference type="GO" id="GO:0016491">
    <property type="term" value="F:oxidoreductase activity"/>
    <property type="evidence" value="ECO:0007669"/>
    <property type="project" value="InterPro"/>
</dbReference>
<proteinExistence type="inferred from homology"/>
<dbReference type="Pfam" id="PF01323">
    <property type="entry name" value="DSBA"/>
    <property type="match status" value="1"/>
</dbReference>
<dbReference type="CDD" id="cd03019">
    <property type="entry name" value="DsbA_DsbA"/>
    <property type="match status" value="1"/>
</dbReference>
<dbReference type="AlphaFoldDB" id="A0A348HHQ8"/>
<reference evidence="11 12" key="1">
    <citation type="submission" date="2018-09" db="EMBL/GenBank/DDBJ databases">
        <title>Zymobacter palmae IAM14233 (=T109) whole genome analysis.</title>
        <authorList>
            <person name="Yanase H."/>
        </authorList>
    </citation>
    <scope>NUCLEOTIDE SEQUENCE [LARGE SCALE GENOMIC DNA]</scope>
    <source>
        <strain evidence="11 12">IAM14233</strain>
    </source>
</reference>
<feature type="signal peptide" evidence="9">
    <location>
        <begin position="1"/>
        <end position="23"/>
    </location>
</feature>
<evidence type="ECO:0000313" key="12">
    <source>
        <dbReference type="Proteomes" id="UP000267342"/>
    </source>
</evidence>
<evidence type="ECO:0000256" key="3">
    <source>
        <dbReference type="ARBA" id="ARBA00022729"/>
    </source>
</evidence>
<evidence type="ECO:0000256" key="4">
    <source>
        <dbReference type="ARBA" id="ARBA00022764"/>
    </source>
</evidence>
<dbReference type="Proteomes" id="UP000267342">
    <property type="component" value="Chromosome"/>
</dbReference>
<organism evidence="11 12">
    <name type="scientific">Zymobacter palmae</name>
    <dbReference type="NCBI Taxonomy" id="33074"/>
    <lineage>
        <taxon>Bacteria</taxon>
        <taxon>Pseudomonadati</taxon>
        <taxon>Pseudomonadota</taxon>
        <taxon>Gammaproteobacteria</taxon>
        <taxon>Oceanospirillales</taxon>
        <taxon>Halomonadaceae</taxon>
        <taxon>Zymobacter group</taxon>
        <taxon>Zymobacter</taxon>
    </lineage>
</organism>
<keyword evidence="3 9" id="KW-0732">Signal</keyword>
<dbReference type="GO" id="GO:0016853">
    <property type="term" value="F:isomerase activity"/>
    <property type="evidence" value="ECO:0007669"/>
    <property type="project" value="UniProtKB-KW"/>
</dbReference>
<evidence type="ECO:0000259" key="10">
    <source>
        <dbReference type="PROSITE" id="PS51352"/>
    </source>
</evidence>
<dbReference type="InterPro" id="IPR050824">
    <property type="entry name" value="Thiol_disulfide_DsbA"/>
</dbReference>
<comment type="subcellular location">
    <subcellularLocation>
        <location evidence="1 7">Periplasm</location>
    </subcellularLocation>
</comment>
<evidence type="ECO:0000256" key="5">
    <source>
        <dbReference type="ARBA" id="ARBA00023157"/>
    </source>
</evidence>
<gene>
    <name evidence="11" type="ORF">ZBT109_2430</name>
</gene>
<evidence type="ECO:0000256" key="8">
    <source>
        <dbReference type="PIRSR" id="PIRSR001488-1"/>
    </source>
</evidence>
<feature type="domain" description="Thioredoxin" evidence="10">
    <location>
        <begin position="10"/>
        <end position="201"/>
    </location>
</feature>
<dbReference type="RefSeq" id="WP_027705240.1">
    <property type="nucleotide sequence ID" value="NZ_AP018933.1"/>
</dbReference>
<evidence type="ECO:0000313" key="11">
    <source>
        <dbReference type="EMBL" id="BBG31160.1"/>
    </source>
</evidence>